<organism evidence="1 2">
    <name type="scientific">Vibrio parahaemolyticus</name>
    <dbReference type="NCBI Taxonomy" id="670"/>
    <lineage>
        <taxon>Bacteria</taxon>
        <taxon>Pseudomonadati</taxon>
        <taxon>Pseudomonadota</taxon>
        <taxon>Gammaproteobacteria</taxon>
        <taxon>Vibrionales</taxon>
        <taxon>Vibrionaceae</taxon>
        <taxon>Vibrio</taxon>
    </lineage>
</organism>
<evidence type="ECO:0000313" key="2">
    <source>
        <dbReference type="Proteomes" id="UP001253193"/>
    </source>
</evidence>
<dbReference type="RefSeq" id="WP_311020247.1">
    <property type="nucleotide sequence ID" value="NZ_JAUHGG010000003.1"/>
</dbReference>
<name>A0AAW8PZB7_VIBPH</name>
<accession>A0AAW8PZB7</accession>
<gene>
    <name evidence="1" type="ORF">QX249_11900</name>
</gene>
<evidence type="ECO:0000313" key="1">
    <source>
        <dbReference type="EMBL" id="MDS1821364.1"/>
    </source>
</evidence>
<sequence>MINFHSRPDGFSYFIPLKDNGVPDWDKKPSLNDTVELFASSKTDPQTAYRLKAKITEVKINEYTGLIKSIDVYDVASKKCEFLGKSVEVEVLIRERSAISEDIHSDISVEEKAGLVVGDLIDFSFKNIHTLT</sequence>
<dbReference type="EMBL" id="JAUHGG010000003">
    <property type="protein sequence ID" value="MDS1821364.1"/>
    <property type="molecule type" value="Genomic_DNA"/>
</dbReference>
<comment type="caution">
    <text evidence="1">The sequence shown here is derived from an EMBL/GenBank/DDBJ whole genome shotgun (WGS) entry which is preliminary data.</text>
</comment>
<protein>
    <submittedName>
        <fullName evidence="1">Uncharacterized protein</fullName>
    </submittedName>
</protein>
<dbReference type="AlphaFoldDB" id="A0AAW8PZB7"/>
<proteinExistence type="predicted"/>
<dbReference type="Proteomes" id="UP001253193">
    <property type="component" value="Unassembled WGS sequence"/>
</dbReference>
<reference evidence="1" key="1">
    <citation type="submission" date="2023-06" db="EMBL/GenBank/DDBJ databases">
        <title>Genomic Diversity of Vibrio spp. and Metagenomic Analysis of Pathogens in Florida Gulf Coastal Waters Following Hurricane Ian.</title>
        <authorList>
            <person name="Brumfield K.D."/>
        </authorList>
    </citation>
    <scope>NUCLEOTIDE SEQUENCE</scope>
    <source>
        <strain evidence="1">WBS2B-138</strain>
    </source>
</reference>